<evidence type="ECO:0000313" key="2">
    <source>
        <dbReference type="EMBL" id="MCV7069335.1"/>
    </source>
</evidence>
<reference evidence="3" key="3">
    <citation type="submission" date="2022-08" db="EMBL/GenBank/DDBJ databases">
        <title>Whole genome sequencing of non-tuberculosis mycobacteria type-strains.</title>
        <authorList>
            <person name="Igarashi Y."/>
            <person name="Osugi A."/>
            <person name="Mitarai S."/>
        </authorList>
    </citation>
    <scope>NUCLEOTIDE SEQUENCE</scope>
    <source>
        <strain evidence="3">JCM 16372</strain>
    </source>
</reference>
<dbReference type="Proteomes" id="UP001140272">
    <property type="component" value="Unassembled WGS sequence"/>
</dbReference>
<keyword evidence="1" id="KW-0812">Transmembrane</keyword>
<feature type="transmembrane region" description="Helical" evidence="1">
    <location>
        <begin position="67"/>
        <end position="86"/>
    </location>
</feature>
<dbReference type="EMBL" id="JACKRN010000045">
    <property type="protein sequence ID" value="MCV7069335.1"/>
    <property type="molecule type" value="Genomic_DNA"/>
</dbReference>
<reference evidence="2" key="2">
    <citation type="journal article" date="2022" name="BMC Genomics">
        <title>Comparative genome analysis of mycobacteria focusing on tRNA and non-coding RNA.</title>
        <authorList>
            <person name="Behra P.R.K."/>
            <person name="Pettersson B.M.F."/>
            <person name="Ramesh M."/>
            <person name="Das S."/>
            <person name="Dasgupta S."/>
            <person name="Kirsebom L.A."/>
        </authorList>
    </citation>
    <scope>NUCLEOTIDE SEQUENCE</scope>
    <source>
        <strain evidence="2">DSM 45406</strain>
    </source>
</reference>
<reference evidence="2" key="1">
    <citation type="submission" date="2020-07" db="EMBL/GenBank/DDBJ databases">
        <authorList>
            <person name="Pettersson B.M.F."/>
            <person name="Behra P.R.K."/>
            <person name="Ramesh M."/>
            <person name="Das S."/>
            <person name="Dasgupta S."/>
            <person name="Kirsebom L.A."/>
        </authorList>
    </citation>
    <scope>NUCLEOTIDE SEQUENCE</scope>
    <source>
        <strain evidence="2">DSM 45406</strain>
    </source>
</reference>
<keyword evidence="4" id="KW-1185">Reference proteome</keyword>
<dbReference type="AlphaFoldDB" id="A0A9X2Y9I5"/>
<sequence>MTHAEDRRLKDFAGTVVLLLLQAAVWRAAVFLGHGGGPVLRYGGFALLMLTVAACVWRVARTRPAAWFALGGGALQLGVSLATLTLR</sequence>
<protein>
    <submittedName>
        <fullName evidence="2">Uncharacterized protein</fullName>
    </submittedName>
</protein>
<dbReference type="EMBL" id="CP092427">
    <property type="protein sequence ID" value="ULP36017.1"/>
    <property type="molecule type" value="Genomic_DNA"/>
</dbReference>
<proteinExistence type="predicted"/>
<evidence type="ECO:0000313" key="5">
    <source>
        <dbReference type="Proteomes" id="UP001140272"/>
    </source>
</evidence>
<dbReference type="Proteomes" id="UP001055159">
    <property type="component" value="Chromosome"/>
</dbReference>
<feature type="transmembrane region" description="Helical" evidence="1">
    <location>
        <begin position="12"/>
        <end position="33"/>
    </location>
</feature>
<keyword evidence="1" id="KW-0472">Membrane</keyword>
<gene>
    <name evidence="2" type="ORF">H7H73_01165</name>
    <name evidence="3" type="ORF">MJO55_22725</name>
</gene>
<evidence type="ECO:0000256" key="1">
    <source>
        <dbReference type="SAM" id="Phobius"/>
    </source>
</evidence>
<evidence type="ECO:0000313" key="3">
    <source>
        <dbReference type="EMBL" id="ULP36017.1"/>
    </source>
</evidence>
<name>A0A9X2Y9I5_9MYCO</name>
<keyword evidence="1" id="KW-1133">Transmembrane helix</keyword>
<evidence type="ECO:0000313" key="4">
    <source>
        <dbReference type="Proteomes" id="UP001055159"/>
    </source>
</evidence>
<dbReference type="RefSeq" id="WP_043412348.1">
    <property type="nucleotide sequence ID" value="NZ_CP092427.2"/>
</dbReference>
<feature type="transmembrane region" description="Helical" evidence="1">
    <location>
        <begin position="39"/>
        <end position="60"/>
    </location>
</feature>
<organism evidence="2 5">
    <name type="scientific">Mycolicibacterium rufum</name>
    <dbReference type="NCBI Taxonomy" id="318424"/>
    <lineage>
        <taxon>Bacteria</taxon>
        <taxon>Bacillati</taxon>
        <taxon>Actinomycetota</taxon>
        <taxon>Actinomycetes</taxon>
        <taxon>Mycobacteriales</taxon>
        <taxon>Mycobacteriaceae</taxon>
        <taxon>Mycolicibacterium</taxon>
    </lineage>
</organism>
<accession>A0A9X2Y9I5</accession>